<dbReference type="GeneID" id="40074519"/>
<dbReference type="Proteomes" id="UP000222831">
    <property type="component" value="Segment"/>
</dbReference>
<accession>A0A1L7N0V2</accession>
<name>A0A1L7N0V2_9CAUD</name>
<evidence type="ECO:0000313" key="1">
    <source>
        <dbReference type="EMBL" id="BAW19098.1"/>
    </source>
</evidence>
<keyword evidence="2" id="KW-1185">Reference proteome</keyword>
<dbReference type="RefSeq" id="YP_009598817.1">
    <property type="nucleotide sequence ID" value="NC_041911.1"/>
</dbReference>
<dbReference type="KEGG" id="vg:40074519"/>
<proteinExistence type="predicted"/>
<protein>
    <submittedName>
        <fullName evidence="1">Uncharacterized protein</fullName>
    </submittedName>
</protein>
<reference evidence="1 2" key="1">
    <citation type="submission" date="2016-12" db="EMBL/GenBank/DDBJ databases">
        <title>Characterization of two jumbo phages RP12 and RP31 infecting the phytopathogen Ralstonia solanacearum.</title>
        <authorList>
            <person name="Kawasaki T."/>
            <person name="Yoshikawa G."/>
            <person name="Ogata H."/>
            <person name="Yamada T."/>
        </authorList>
    </citation>
    <scope>NUCLEOTIDE SEQUENCE [LARGE SCALE GENOMIC DNA]</scope>
    <source>
        <strain evidence="1 2">RP12</strain>
    </source>
</reference>
<dbReference type="EMBL" id="AP017924">
    <property type="protein sequence ID" value="BAW19098.1"/>
    <property type="molecule type" value="Genomic_DNA"/>
</dbReference>
<organism evidence="1 2">
    <name type="scientific">Ralstonia phage RP12</name>
    <dbReference type="NCBI Taxonomy" id="1923889"/>
    <lineage>
        <taxon>Viruses</taxon>
        <taxon>Duplodnaviria</taxon>
        <taxon>Heunggongvirae</taxon>
        <taxon>Uroviricota</taxon>
        <taxon>Caudoviricetes</taxon>
        <taxon>Chimalliviridae</taxon>
        <taxon>Ripduovirus</taxon>
        <taxon>Ripduovirus RP12</taxon>
    </lineage>
</organism>
<evidence type="ECO:0000313" key="2">
    <source>
        <dbReference type="Proteomes" id="UP000222831"/>
    </source>
</evidence>
<sequence length="202" mass="22008">MSQRLKAFDGKRYDGGVMDFMHAAIQEGFDNEFDNSLVLRAMWEKHNLVWSQGNSSSKVYLTAALQADPNHGHILIVTLHSKEKAEVMETLKLFVRKDGLAVLSDVIVEKVAPSKSDLSSLGKSVSWDKAKDVLSANPRFSSMAIAAFEAVAATVKPTDALMPKHIRLKPTQVGVEVAFVLGGKKVLSITIEYSHATQAVAA</sequence>